<dbReference type="Gene3D" id="3.40.50.300">
    <property type="entry name" value="P-loop containing nucleotide triphosphate hydrolases"/>
    <property type="match status" value="1"/>
</dbReference>
<dbReference type="GO" id="GO:0006281">
    <property type="term" value="P:DNA repair"/>
    <property type="evidence" value="ECO:0007669"/>
    <property type="project" value="TreeGrafter"/>
</dbReference>
<proteinExistence type="predicted"/>
<keyword evidence="3" id="KW-0067">ATP-binding</keyword>
<dbReference type="InterPro" id="IPR001650">
    <property type="entry name" value="Helicase_C-like"/>
</dbReference>
<dbReference type="InterPro" id="IPR027417">
    <property type="entry name" value="P-loop_NTPase"/>
</dbReference>
<feature type="domain" description="Helicase ATP-binding" evidence="4">
    <location>
        <begin position="46"/>
        <end position="221"/>
    </location>
</feature>
<dbReference type="AlphaFoldDB" id="A0A6C0BXG4"/>
<dbReference type="CDD" id="cd18793">
    <property type="entry name" value="SF2_C_SNF"/>
    <property type="match status" value="1"/>
</dbReference>
<evidence type="ECO:0000259" key="5">
    <source>
        <dbReference type="PROSITE" id="PS51194"/>
    </source>
</evidence>
<dbReference type="Pfam" id="PF00271">
    <property type="entry name" value="Helicase_C"/>
    <property type="match status" value="1"/>
</dbReference>
<dbReference type="InterPro" id="IPR049730">
    <property type="entry name" value="SNF2/RAD54-like_C"/>
</dbReference>
<dbReference type="SUPFAM" id="SSF52540">
    <property type="entry name" value="P-loop containing nucleoside triphosphate hydrolases"/>
    <property type="match status" value="2"/>
</dbReference>
<dbReference type="PROSITE" id="PS51194">
    <property type="entry name" value="HELICASE_CTER"/>
    <property type="match status" value="1"/>
</dbReference>
<accession>A0A6C0BXG4</accession>
<dbReference type="InterPro" id="IPR050628">
    <property type="entry name" value="SNF2_RAD54_helicase_TF"/>
</dbReference>
<evidence type="ECO:0008006" key="7">
    <source>
        <dbReference type="Google" id="ProtNLM"/>
    </source>
</evidence>
<dbReference type="InterPro" id="IPR000330">
    <property type="entry name" value="SNF2_N"/>
</dbReference>
<dbReference type="EMBL" id="MN739288">
    <property type="protein sequence ID" value="QHS97125.1"/>
    <property type="molecule type" value="Genomic_DNA"/>
</dbReference>
<name>A0A6C0BXG4_9ZZZZ</name>
<dbReference type="InterPro" id="IPR038718">
    <property type="entry name" value="SNF2-like_sf"/>
</dbReference>
<dbReference type="GO" id="GO:0016787">
    <property type="term" value="F:hydrolase activity"/>
    <property type="evidence" value="ECO:0007669"/>
    <property type="project" value="UniProtKB-KW"/>
</dbReference>
<evidence type="ECO:0000313" key="6">
    <source>
        <dbReference type="EMBL" id="QHS97125.1"/>
    </source>
</evidence>
<dbReference type="Pfam" id="PF00176">
    <property type="entry name" value="SNF2-rel_dom"/>
    <property type="match status" value="1"/>
</dbReference>
<keyword evidence="1" id="KW-0547">Nucleotide-binding</keyword>
<evidence type="ECO:0000256" key="2">
    <source>
        <dbReference type="ARBA" id="ARBA00022801"/>
    </source>
</evidence>
<dbReference type="SMART" id="SM00487">
    <property type="entry name" value="DEXDc"/>
    <property type="match status" value="1"/>
</dbReference>
<feature type="domain" description="Helicase C-terminal" evidence="5">
    <location>
        <begin position="343"/>
        <end position="492"/>
    </location>
</feature>
<dbReference type="CDD" id="cd18008">
    <property type="entry name" value="DEXDc_SHPRH-like"/>
    <property type="match status" value="1"/>
</dbReference>
<sequence length="504" mass="57002">MELSAKDKTTFCSYLARTGLDEKPHQLEGVAWALDQEREGKVVEAGEKSTVVRGGLLADEMGLGKTTVMIGMMVCNPLQRTLIVVPRALVEQWHRAILQTTGHDALIFHGSSRFEYSPEEISARHIVITTYNLIATEKKEKQGGKEKRGGKETQEKKGGVIHQIEWSRLIFDEAHHLRNDNTAIFSGAFKLKADVRWLVTGTPIQNRKKDFYSLCAQMGLPSSYYGDSDNLLLLVRSFIMKRTTSQAEIVLPELLRETCVVGWESEEEKHLAENFHALLNFSKVNKKYADNCIAQLDLSSLTLLVRSRQLCVLPRLVNHSLQYYSDAGLIADDATNGVCGTSKLNAVVEKIVSRAPNGNSKLVFCHFRGEIDYIKERLEREGMDVETFDGRVKESERVRILEGTCDVLILQIQTGCEGLNLQQFNEVYFVSPHWNPAVEDQAVARCHRIGQEEEVHVFRFTMDAFDEDGQTISLDKYSSEVQEVKREIMNILEVESEEEDGAQR</sequence>
<keyword evidence="2" id="KW-0378">Hydrolase</keyword>
<dbReference type="GO" id="GO:0005634">
    <property type="term" value="C:nucleus"/>
    <property type="evidence" value="ECO:0007669"/>
    <property type="project" value="TreeGrafter"/>
</dbReference>
<organism evidence="6">
    <name type="scientific">viral metagenome</name>
    <dbReference type="NCBI Taxonomy" id="1070528"/>
    <lineage>
        <taxon>unclassified sequences</taxon>
        <taxon>metagenomes</taxon>
        <taxon>organismal metagenomes</taxon>
    </lineage>
</organism>
<dbReference type="Gene3D" id="3.40.50.10810">
    <property type="entry name" value="Tandem AAA-ATPase domain"/>
    <property type="match status" value="1"/>
</dbReference>
<reference evidence="6" key="1">
    <citation type="journal article" date="2020" name="Nature">
        <title>Giant virus diversity and host interactions through global metagenomics.</title>
        <authorList>
            <person name="Schulz F."/>
            <person name="Roux S."/>
            <person name="Paez-Espino D."/>
            <person name="Jungbluth S."/>
            <person name="Walsh D.A."/>
            <person name="Denef V.J."/>
            <person name="McMahon K.D."/>
            <person name="Konstantinidis K.T."/>
            <person name="Eloe-Fadrosh E.A."/>
            <person name="Kyrpides N.C."/>
            <person name="Woyke T."/>
        </authorList>
    </citation>
    <scope>NUCLEOTIDE SEQUENCE</scope>
    <source>
        <strain evidence="6">GVMAG-M-3300020166-5</strain>
    </source>
</reference>
<dbReference type="GO" id="GO:0005524">
    <property type="term" value="F:ATP binding"/>
    <property type="evidence" value="ECO:0007669"/>
    <property type="project" value="UniProtKB-KW"/>
</dbReference>
<dbReference type="SMART" id="SM00490">
    <property type="entry name" value="HELICc"/>
    <property type="match status" value="1"/>
</dbReference>
<dbReference type="InterPro" id="IPR014001">
    <property type="entry name" value="Helicase_ATP-bd"/>
</dbReference>
<evidence type="ECO:0000259" key="4">
    <source>
        <dbReference type="PROSITE" id="PS51192"/>
    </source>
</evidence>
<evidence type="ECO:0000256" key="1">
    <source>
        <dbReference type="ARBA" id="ARBA00022741"/>
    </source>
</evidence>
<dbReference type="PANTHER" id="PTHR45626">
    <property type="entry name" value="TRANSCRIPTION TERMINATION FACTOR 2-RELATED"/>
    <property type="match status" value="1"/>
</dbReference>
<dbReference type="GO" id="GO:0008094">
    <property type="term" value="F:ATP-dependent activity, acting on DNA"/>
    <property type="evidence" value="ECO:0007669"/>
    <property type="project" value="TreeGrafter"/>
</dbReference>
<evidence type="ECO:0000256" key="3">
    <source>
        <dbReference type="ARBA" id="ARBA00022840"/>
    </source>
</evidence>
<protein>
    <recommendedName>
        <fullName evidence="7">Helicase</fullName>
    </recommendedName>
</protein>
<dbReference type="PROSITE" id="PS51192">
    <property type="entry name" value="HELICASE_ATP_BIND_1"/>
    <property type="match status" value="1"/>
</dbReference>